<sequence>MTSERPLRTSARQSALRQQEQEAELARQRERISLANDKEQTNPHNEGHNHNAGSDSSSSRSLSPALSDSASLSSEGGGRKGEGDEEAKARMVVSKEDNSPVVVVVDDDDATKPFSDPNLQSYWEIAFVYGFLIKFRPLLRQNCALHEFSVEDIEEGLLSKSSNACIEEIHANLLSNMLNRKKAVDTTTWQRVLLDTLDTKHKSNDLEYDYNPLRYYRDYYHIPPEDRIHLLKALVHWVLQEAFVIRSGLEEDGEHYGTLRVFKENKHNKKQKKVWETVAINLEDVKALADSFNGTSSRAERALQQRIHDEIIQPTEERIIQNQQKKERIEKRMLKLAQLHQMASTRTTRTRSSNRLNQPKYTFDDDEDEFEDEYDLHKRPSSRRRQGNKDSPEETEQQAGNSIGNSKNYHNSDQQDPHEQRERSASADAESSIGRDSDTSILDALQRARVRDDDSFIVGSQHDSGEGTDEEEEELTRAKDKDFLFEEDRDDDDDDDDDERVRSVVLVSKPLRTNHSFTRTSPPVAIAPLPTPAPTVPKYVALVETTVAAVSKPVLVPAPASAELSAPVLTDDIEMKNTDV</sequence>
<dbReference type="Proteomes" id="UP000749646">
    <property type="component" value="Unassembled WGS sequence"/>
</dbReference>
<feature type="compositionally biased region" description="Low complexity" evidence="3">
    <location>
        <begin position="344"/>
        <end position="353"/>
    </location>
</feature>
<feature type="compositionally biased region" description="Basic and acidic residues" evidence="3">
    <location>
        <begin position="413"/>
        <end position="425"/>
    </location>
</feature>
<evidence type="ECO:0000313" key="5">
    <source>
        <dbReference type="EMBL" id="KAF9983667.1"/>
    </source>
</evidence>
<organism evidence="5 6">
    <name type="scientific">Modicella reniformis</name>
    <dbReference type="NCBI Taxonomy" id="1440133"/>
    <lineage>
        <taxon>Eukaryota</taxon>
        <taxon>Fungi</taxon>
        <taxon>Fungi incertae sedis</taxon>
        <taxon>Mucoromycota</taxon>
        <taxon>Mortierellomycotina</taxon>
        <taxon>Mortierellomycetes</taxon>
        <taxon>Mortierellales</taxon>
        <taxon>Mortierellaceae</taxon>
        <taxon>Modicella</taxon>
    </lineage>
</organism>
<protein>
    <recommendedName>
        <fullName evidence="4">DDT domain-containing protein</fullName>
    </recommendedName>
</protein>
<evidence type="ECO:0000256" key="1">
    <source>
        <dbReference type="ARBA" id="ARBA00004123"/>
    </source>
</evidence>
<feature type="compositionally biased region" description="Basic and acidic residues" evidence="3">
    <location>
        <begin position="24"/>
        <end position="49"/>
    </location>
</feature>
<accession>A0A9P6M9Z7</accession>
<feature type="compositionally biased region" description="Polar residues" evidence="3">
    <location>
        <begin position="397"/>
        <end position="412"/>
    </location>
</feature>
<feature type="compositionally biased region" description="Acidic residues" evidence="3">
    <location>
        <begin position="487"/>
        <end position="498"/>
    </location>
</feature>
<reference evidence="5" key="1">
    <citation type="journal article" date="2020" name="Fungal Divers.">
        <title>Resolving the Mortierellaceae phylogeny through synthesis of multi-gene phylogenetics and phylogenomics.</title>
        <authorList>
            <person name="Vandepol N."/>
            <person name="Liber J."/>
            <person name="Desiro A."/>
            <person name="Na H."/>
            <person name="Kennedy M."/>
            <person name="Barry K."/>
            <person name="Grigoriev I.V."/>
            <person name="Miller A.N."/>
            <person name="O'Donnell K."/>
            <person name="Stajich J.E."/>
            <person name="Bonito G."/>
        </authorList>
    </citation>
    <scope>NUCLEOTIDE SEQUENCE</scope>
    <source>
        <strain evidence="5">MES-2147</strain>
    </source>
</reference>
<proteinExistence type="predicted"/>
<dbReference type="PANTHER" id="PTHR42107">
    <property type="entry name" value="YALI0D24453P"/>
    <property type="match status" value="1"/>
</dbReference>
<feature type="region of interest" description="Disordered" evidence="3">
    <location>
        <begin position="453"/>
        <end position="499"/>
    </location>
</feature>
<feature type="compositionally biased region" description="Low complexity" evidence="3">
    <location>
        <begin position="54"/>
        <end position="74"/>
    </location>
</feature>
<dbReference type="PROSITE" id="PS50827">
    <property type="entry name" value="DDT"/>
    <property type="match status" value="1"/>
</dbReference>
<feature type="region of interest" description="Disordered" evidence="3">
    <location>
        <begin position="1"/>
        <end position="93"/>
    </location>
</feature>
<dbReference type="InterPro" id="IPR018501">
    <property type="entry name" value="DDT_dom"/>
</dbReference>
<feature type="domain" description="DDT" evidence="4">
    <location>
        <begin position="119"/>
        <end position="183"/>
    </location>
</feature>
<feature type="region of interest" description="Disordered" evidence="3">
    <location>
        <begin position="340"/>
        <end position="440"/>
    </location>
</feature>
<name>A0A9P6M9Z7_9FUNG</name>
<comment type="caution">
    <text evidence="5">The sequence shown here is derived from an EMBL/GenBank/DDBJ whole genome shotgun (WGS) entry which is preliminary data.</text>
</comment>
<dbReference type="GO" id="GO:0005634">
    <property type="term" value="C:nucleus"/>
    <property type="evidence" value="ECO:0007669"/>
    <property type="project" value="UniProtKB-SubCell"/>
</dbReference>
<comment type="subcellular location">
    <subcellularLocation>
        <location evidence="1">Nucleus</location>
    </subcellularLocation>
</comment>
<gene>
    <name evidence="5" type="ORF">BGZ65_001556</name>
</gene>
<evidence type="ECO:0000256" key="3">
    <source>
        <dbReference type="SAM" id="MobiDB-lite"/>
    </source>
</evidence>
<dbReference type="PANTHER" id="PTHR42107:SF1">
    <property type="entry name" value="WHIM1 DOMAIN-CONTAINING PROTEIN"/>
    <property type="match status" value="1"/>
</dbReference>
<dbReference type="AlphaFoldDB" id="A0A9P6M9Z7"/>
<keyword evidence="6" id="KW-1185">Reference proteome</keyword>
<dbReference type="InterPro" id="IPR028942">
    <property type="entry name" value="WHIM1_dom"/>
</dbReference>
<dbReference type="EMBL" id="JAAAHW010003456">
    <property type="protein sequence ID" value="KAF9983667.1"/>
    <property type="molecule type" value="Genomic_DNA"/>
</dbReference>
<feature type="compositionally biased region" description="Acidic residues" evidence="3">
    <location>
        <begin position="364"/>
        <end position="374"/>
    </location>
</feature>
<feature type="compositionally biased region" description="Basic and acidic residues" evidence="3">
    <location>
        <begin position="475"/>
        <end position="486"/>
    </location>
</feature>
<evidence type="ECO:0000259" key="4">
    <source>
        <dbReference type="PROSITE" id="PS50827"/>
    </source>
</evidence>
<evidence type="ECO:0000256" key="2">
    <source>
        <dbReference type="ARBA" id="ARBA00023242"/>
    </source>
</evidence>
<feature type="compositionally biased region" description="Basic and acidic residues" evidence="3">
    <location>
        <begin position="77"/>
        <end position="93"/>
    </location>
</feature>
<dbReference type="OrthoDB" id="349045at2759"/>
<evidence type="ECO:0000313" key="6">
    <source>
        <dbReference type="Proteomes" id="UP000749646"/>
    </source>
</evidence>
<dbReference type="Pfam" id="PF15612">
    <property type="entry name" value="WHIM1"/>
    <property type="match status" value="1"/>
</dbReference>
<keyword evidence="2" id="KW-0539">Nucleus</keyword>